<dbReference type="Gene3D" id="3.40.50.80">
    <property type="entry name" value="Nucleotide-binding domain of ferredoxin-NADP reductase (FNR) module"/>
    <property type="match status" value="1"/>
</dbReference>
<gene>
    <name evidence="5" type="ORF">AJ80_01036</name>
</gene>
<dbReference type="Gene3D" id="2.40.30.10">
    <property type="entry name" value="Translation factors"/>
    <property type="match status" value="1"/>
</dbReference>
<dbReference type="PANTHER" id="PTHR46505:SF1">
    <property type="entry name" value="OXIDOREDUCTASE NAD-BINDING DOMAIN-CONTAINING PROTEIN 1"/>
    <property type="match status" value="1"/>
</dbReference>
<protein>
    <recommendedName>
        <fullName evidence="4">FAD-binding FR-type domain-containing protein</fullName>
    </recommendedName>
</protein>
<dbReference type="CDD" id="cd00322">
    <property type="entry name" value="FNR_like"/>
    <property type="match status" value="1"/>
</dbReference>
<organism evidence="5 6">
    <name type="scientific">Polytolypa hystricis (strain UAMH7299)</name>
    <dbReference type="NCBI Taxonomy" id="1447883"/>
    <lineage>
        <taxon>Eukaryota</taxon>
        <taxon>Fungi</taxon>
        <taxon>Dikarya</taxon>
        <taxon>Ascomycota</taxon>
        <taxon>Pezizomycotina</taxon>
        <taxon>Eurotiomycetes</taxon>
        <taxon>Eurotiomycetidae</taxon>
        <taxon>Onygenales</taxon>
        <taxon>Onygenales incertae sedis</taxon>
        <taxon>Polytolypa</taxon>
    </lineage>
</organism>
<evidence type="ECO:0000256" key="1">
    <source>
        <dbReference type="ARBA" id="ARBA00023002"/>
    </source>
</evidence>
<sequence length="340" mass="37652">MATAAEQLSKPHLERTVTEPRQDSLHPVWISQIDQVNPSVRLFRLGLYPPTDVTTTKHPLFHFLSGQWLDVHVPGIPQAGGFTITSTPQDALPNQTSTHVAQPYIELAVQESPSNPPAAWLWRPASEILSQQLKVRVGGSFIWPPPDLRSDEIRRVIFVAGGVGINPLMSMVSHIYQNPQTFPNAPSIHMLYSTRLVPPLKTSDEDGTTCGSRLNEILFLERLREITRISQGGKIPEKEQTPFPPFDLRLHITNSGLGDGDAYLSDNAFEDMKVYNCRISVADVRDIILGPGSTGGTQQSGTVCYVCGPPNMTDEFVKALEEMVGSGAEGKKRVFCEKWW</sequence>
<dbReference type="GO" id="GO:0005739">
    <property type="term" value="C:mitochondrion"/>
    <property type="evidence" value="ECO:0007669"/>
    <property type="project" value="TreeGrafter"/>
</dbReference>
<evidence type="ECO:0000313" key="6">
    <source>
        <dbReference type="Proteomes" id="UP000224634"/>
    </source>
</evidence>
<feature type="region of interest" description="Disordered" evidence="3">
    <location>
        <begin position="1"/>
        <end position="21"/>
    </location>
</feature>
<keyword evidence="6" id="KW-1185">Reference proteome</keyword>
<dbReference type="InterPro" id="IPR017938">
    <property type="entry name" value="Riboflavin_synthase-like_b-brl"/>
</dbReference>
<reference evidence="5 6" key="1">
    <citation type="submission" date="2017-10" db="EMBL/GenBank/DDBJ databases">
        <title>Comparative genomics in systemic dimorphic fungi from Ajellomycetaceae.</title>
        <authorList>
            <person name="Munoz J.F."/>
            <person name="Mcewen J.G."/>
            <person name="Clay O.K."/>
            <person name="Cuomo C.A."/>
        </authorList>
    </citation>
    <scope>NUCLEOTIDE SEQUENCE [LARGE SCALE GENOMIC DNA]</scope>
    <source>
        <strain evidence="5 6">UAMH7299</strain>
    </source>
</reference>
<proteinExistence type="predicted"/>
<accession>A0A2B7Z066</accession>
<evidence type="ECO:0000256" key="2">
    <source>
        <dbReference type="ARBA" id="ARBA00023027"/>
    </source>
</evidence>
<keyword evidence="2" id="KW-0520">NAD</keyword>
<dbReference type="Proteomes" id="UP000224634">
    <property type="component" value="Unassembled WGS sequence"/>
</dbReference>
<dbReference type="PROSITE" id="PS51384">
    <property type="entry name" value="FAD_FR"/>
    <property type="match status" value="1"/>
</dbReference>
<dbReference type="AlphaFoldDB" id="A0A2B7Z066"/>
<keyword evidence="1" id="KW-0560">Oxidoreductase</keyword>
<feature type="compositionally biased region" description="Basic and acidic residues" evidence="3">
    <location>
        <begin position="9"/>
        <end position="21"/>
    </location>
</feature>
<evidence type="ECO:0000313" key="5">
    <source>
        <dbReference type="EMBL" id="PGH27326.1"/>
    </source>
</evidence>
<evidence type="ECO:0000256" key="3">
    <source>
        <dbReference type="SAM" id="MobiDB-lite"/>
    </source>
</evidence>
<feature type="domain" description="FAD-binding FR-type" evidence="4">
    <location>
        <begin position="23"/>
        <end position="147"/>
    </location>
</feature>
<dbReference type="InterPro" id="IPR017927">
    <property type="entry name" value="FAD-bd_FR_type"/>
</dbReference>
<dbReference type="PANTHER" id="PTHR46505">
    <property type="entry name" value="OXIDOREDUCTASE NAD-BINDING DOMAIN-CONTAINING PROTEIN 1"/>
    <property type="match status" value="1"/>
</dbReference>
<dbReference type="GO" id="GO:0016491">
    <property type="term" value="F:oxidoreductase activity"/>
    <property type="evidence" value="ECO:0007669"/>
    <property type="project" value="UniProtKB-KW"/>
</dbReference>
<dbReference type="InterPro" id="IPR052128">
    <property type="entry name" value="Oxidoreductase_NAD-binding"/>
</dbReference>
<dbReference type="InterPro" id="IPR039261">
    <property type="entry name" value="FNR_nucleotide-bd"/>
</dbReference>
<dbReference type="SUPFAM" id="SSF52343">
    <property type="entry name" value="Ferredoxin reductase-like, C-terminal NADP-linked domain"/>
    <property type="match status" value="1"/>
</dbReference>
<evidence type="ECO:0000259" key="4">
    <source>
        <dbReference type="PROSITE" id="PS51384"/>
    </source>
</evidence>
<name>A0A2B7Z066_POLH7</name>
<dbReference type="STRING" id="1447883.A0A2B7Z066"/>
<comment type="caution">
    <text evidence="5">The sequence shown here is derived from an EMBL/GenBank/DDBJ whole genome shotgun (WGS) entry which is preliminary data.</text>
</comment>
<dbReference type="SUPFAM" id="SSF63380">
    <property type="entry name" value="Riboflavin synthase domain-like"/>
    <property type="match status" value="1"/>
</dbReference>
<dbReference type="OrthoDB" id="436496at2759"/>
<dbReference type="EMBL" id="PDNA01000008">
    <property type="protein sequence ID" value="PGH27326.1"/>
    <property type="molecule type" value="Genomic_DNA"/>
</dbReference>